<accession>A0ABS9EJ15</accession>
<protein>
    <submittedName>
        <fullName evidence="2">Class I SAM-dependent methyltransferase</fullName>
    </submittedName>
</protein>
<name>A0ABS9EJ15_9FLAO</name>
<keyword evidence="2" id="KW-0808">Transferase</keyword>
<dbReference type="Proteomes" id="UP001179363">
    <property type="component" value="Unassembled WGS sequence"/>
</dbReference>
<dbReference type="GO" id="GO:0032259">
    <property type="term" value="P:methylation"/>
    <property type="evidence" value="ECO:0007669"/>
    <property type="project" value="UniProtKB-KW"/>
</dbReference>
<proteinExistence type="predicted"/>
<feature type="domain" description="Methyltransferase" evidence="1">
    <location>
        <begin position="45"/>
        <end position="140"/>
    </location>
</feature>
<dbReference type="InterPro" id="IPR041698">
    <property type="entry name" value="Methyltransf_25"/>
</dbReference>
<dbReference type="PANTHER" id="PTHR12843">
    <property type="entry name" value="PROTEIN-LYSINE N-METHYLTRANSFERASE METTL10"/>
    <property type="match status" value="1"/>
</dbReference>
<dbReference type="Gene3D" id="3.40.50.150">
    <property type="entry name" value="Vaccinia Virus protein VP39"/>
    <property type="match status" value="1"/>
</dbReference>
<evidence type="ECO:0000259" key="1">
    <source>
        <dbReference type="Pfam" id="PF13649"/>
    </source>
</evidence>
<dbReference type="Pfam" id="PF13649">
    <property type="entry name" value="Methyltransf_25"/>
    <property type="match status" value="1"/>
</dbReference>
<dbReference type="SUPFAM" id="SSF53335">
    <property type="entry name" value="S-adenosyl-L-methionine-dependent methyltransferases"/>
    <property type="match status" value="1"/>
</dbReference>
<comment type="caution">
    <text evidence="2">The sequence shown here is derived from an EMBL/GenBank/DDBJ whole genome shotgun (WGS) entry which is preliminary data.</text>
</comment>
<evidence type="ECO:0000313" key="3">
    <source>
        <dbReference type="Proteomes" id="UP001179363"/>
    </source>
</evidence>
<reference evidence="2" key="1">
    <citation type="submission" date="2022-01" db="EMBL/GenBank/DDBJ databases">
        <title>Gillisia lutea sp. nov., isolated from marine plastic residues from the Malvarosa beach (Valencia, Spain).</title>
        <authorList>
            <person name="Vidal-Verdu A."/>
            <person name="Molina-Menor E."/>
            <person name="Satari L."/>
            <person name="Pascual J."/>
            <person name="Pereto J."/>
            <person name="Porcar M."/>
        </authorList>
    </citation>
    <scope>NUCLEOTIDE SEQUENCE</scope>
    <source>
        <strain evidence="2">M10.2A</strain>
    </source>
</reference>
<dbReference type="RefSeq" id="WP_236133577.1">
    <property type="nucleotide sequence ID" value="NZ_JAKGTH010000007.1"/>
</dbReference>
<dbReference type="GO" id="GO:0008168">
    <property type="term" value="F:methyltransferase activity"/>
    <property type="evidence" value="ECO:0007669"/>
    <property type="project" value="UniProtKB-KW"/>
</dbReference>
<dbReference type="EMBL" id="JAKGTH010000007">
    <property type="protein sequence ID" value="MCF4101431.1"/>
    <property type="molecule type" value="Genomic_DNA"/>
</dbReference>
<organism evidence="2 3">
    <name type="scientific">Gillisia lutea</name>
    <dbReference type="NCBI Taxonomy" id="2909668"/>
    <lineage>
        <taxon>Bacteria</taxon>
        <taxon>Pseudomonadati</taxon>
        <taxon>Bacteroidota</taxon>
        <taxon>Flavobacteriia</taxon>
        <taxon>Flavobacteriales</taxon>
        <taxon>Flavobacteriaceae</taxon>
        <taxon>Gillisia</taxon>
    </lineage>
</organism>
<sequence>MNDKKAHWEKIYTTKELTDVSWYQNKPQTSLDLIAELKLNKDARIIDIGGGDSFLVEYLLDDGYTDITVLDISEAALARAKKRLGEKAAAVKWIVADAATFETEEQYDLWHDRAAFHFLTEESQVSHYISTLRKAIAKNGAVVLGTFSRSGPLKCSGIAIQQYSIEEMKALLEEDFEATHCENIDHHTPFDTVQNFTFCSFKRR</sequence>
<dbReference type="CDD" id="cd02440">
    <property type="entry name" value="AdoMet_MTases"/>
    <property type="match status" value="1"/>
</dbReference>
<gene>
    <name evidence="2" type="ORF">L1I30_07125</name>
</gene>
<dbReference type="PANTHER" id="PTHR12843:SF5">
    <property type="entry name" value="EEF1A LYSINE METHYLTRANSFERASE 2"/>
    <property type="match status" value="1"/>
</dbReference>
<evidence type="ECO:0000313" key="2">
    <source>
        <dbReference type="EMBL" id="MCF4101431.1"/>
    </source>
</evidence>
<keyword evidence="2" id="KW-0489">Methyltransferase</keyword>
<keyword evidence="3" id="KW-1185">Reference proteome</keyword>
<dbReference type="InterPro" id="IPR029063">
    <property type="entry name" value="SAM-dependent_MTases_sf"/>
</dbReference>